<keyword evidence="2" id="KW-1185">Reference proteome</keyword>
<gene>
    <name evidence="1" type="ORF">SEMRO_1035_G233900.1</name>
</gene>
<evidence type="ECO:0000313" key="1">
    <source>
        <dbReference type="EMBL" id="CAB9519661.1"/>
    </source>
</evidence>
<name>A0A9N8EI32_9STRA</name>
<dbReference type="EMBL" id="CAICTM010001033">
    <property type="protein sequence ID" value="CAB9519661.1"/>
    <property type="molecule type" value="Genomic_DNA"/>
</dbReference>
<organism evidence="1 2">
    <name type="scientific">Seminavis robusta</name>
    <dbReference type="NCBI Taxonomy" id="568900"/>
    <lineage>
        <taxon>Eukaryota</taxon>
        <taxon>Sar</taxon>
        <taxon>Stramenopiles</taxon>
        <taxon>Ochrophyta</taxon>
        <taxon>Bacillariophyta</taxon>
        <taxon>Bacillariophyceae</taxon>
        <taxon>Bacillariophycidae</taxon>
        <taxon>Naviculales</taxon>
        <taxon>Naviculaceae</taxon>
        <taxon>Seminavis</taxon>
    </lineage>
</organism>
<dbReference type="Proteomes" id="UP001153069">
    <property type="component" value="Unassembled WGS sequence"/>
</dbReference>
<protein>
    <submittedName>
        <fullName evidence="1">Uncharacterized protein</fullName>
    </submittedName>
</protein>
<accession>A0A9N8EI32</accession>
<proteinExistence type="predicted"/>
<reference evidence="1" key="1">
    <citation type="submission" date="2020-06" db="EMBL/GenBank/DDBJ databases">
        <authorList>
            <consortium name="Plant Systems Biology data submission"/>
        </authorList>
    </citation>
    <scope>NUCLEOTIDE SEQUENCE</scope>
    <source>
        <strain evidence="1">D6</strain>
    </source>
</reference>
<comment type="caution">
    <text evidence="1">The sequence shown here is derived from an EMBL/GenBank/DDBJ whole genome shotgun (WGS) entry which is preliminary data.</text>
</comment>
<evidence type="ECO:0000313" key="2">
    <source>
        <dbReference type="Proteomes" id="UP001153069"/>
    </source>
</evidence>
<dbReference type="AlphaFoldDB" id="A0A9N8EI32"/>
<sequence>MSLGEAVFALTSNNPDGQKNHRVKRIGKVVEVSRGYDSMLFQFESDVEVELYTIRTSNDTKFTFDLAAVAEADPDMRTRLFDFGAQRRGTVGEVSSRWLPDFPGHRILREDDIGITRLVGDENQNLKDITHDGDCVSTLPAASPQGDALPPPRFQLSFEPGEEPTPLEEEYIVMSKPRIVPIRIVED</sequence>